<dbReference type="CDD" id="cd12914">
    <property type="entry name" value="PDC1_DGC_like"/>
    <property type="match status" value="1"/>
</dbReference>
<evidence type="ECO:0000313" key="13">
    <source>
        <dbReference type="EMBL" id="SYX84943.1"/>
    </source>
</evidence>
<keyword evidence="6 10" id="KW-0472">Membrane</keyword>
<dbReference type="CDD" id="cd06225">
    <property type="entry name" value="HAMP"/>
    <property type="match status" value="1"/>
</dbReference>
<evidence type="ECO:0000256" key="10">
    <source>
        <dbReference type="SAM" id="Phobius"/>
    </source>
</evidence>
<dbReference type="InterPro" id="IPR004089">
    <property type="entry name" value="MCPsignal_dom"/>
</dbReference>
<comment type="subcellular location">
    <subcellularLocation>
        <location evidence="1">Cell membrane</location>
        <topology evidence="1">Multi-pass membrane protein</topology>
    </subcellularLocation>
</comment>
<dbReference type="Pfam" id="PF00672">
    <property type="entry name" value="HAMP"/>
    <property type="match status" value="1"/>
</dbReference>
<dbReference type="GO" id="GO:0007165">
    <property type="term" value="P:signal transduction"/>
    <property type="evidence" value="ECO:0007669"/>
    <property type="project" value="UniProtKB-KW"/>
</dbReference>
<feature type="domain" description="Methyl-accepting transducer" evidence="11">
    <location>
        <begin position="399"/>
        <end position="649"/>
    </location>
</feature>
<dbReference type="PROSITE" id="PS50111">
    <property type="entry name" value="CHEMOTAXIS_TRANSDUC_2"/>
    <property type="match status" value="1"/>
</dbReference>
<dbReference type="InterPro" id="IPR029151">
    <property type="entry name" value="Sensor-like_sf"/>
</dbReference>
<dbReference type="Gene3D" id="1.10.8.500">
    <property type="entry name" value="HAMP domain in histidine kinase"/>
    <property type="match status" value="1"/>
</dbReference>
<keyword evidence="4 10" id="KW-0812">Transmembrane</keyword>
<dbReference type="AlphaFoldDB" id="A0A383RDM8"/>
<feature type="transmembrane region" description="Helical" evidence="10">
    <location>
        <begin position="304"/>
        <end position="326"/>
    </location>
</feature>
<dbReference type="SMART" id="SM00304">
    <property type="entry name" value="HAMP"/>
    <property type="match status" value="1"/>
</dbReference>
<reference evidence="14" key="1">
    <citation type="submission" date="2018-08" db="EMBL/GenBank/DDBJ databases">
        <authorList>
            <person name="Chevrot R."/>
        </authorList>
    </citation>
    <scope>NUCLEOTIDE SEQUENCE [LARGE SCALE GENOMIC DNA]</scope>
</reference>
<evidence type="ECO:0000313" key="14">
    <source>
        <dbReference type="Proteomes" id="UP000304148"/>
    </source>
</evidence>
<name>A0A383RDM8_PAEAL</name>
<dbReference type="SUPFAM" id="SSF58104">
    <property type="entry name" value="Methyl-accepting chemotaxis protein (MCP) signaling domain"/>
    <property type="match status" value="1"/>
</dbReference>
<dbReference type="RefSeq" id="WP_138186724.1">
    <property type="nucleotide sequence ID" value="NZ_LS992241.1"/>
</dbReference>
<evidence type="ECO:0000256" key="8">
    <source>
        <dbReference type="ARBA" id="ARBA00029447"/>
    </source>
</evidence>
<dbReference type="Gene3D" id="1.10.287.950">
    <property type="entry name" value="Methyl-accepting chemotaxis protein"/>
    <property type="match status" value="1"/>
</dbReference>
<dbReference type="Proteomes" id="UP000304148">
    <property type="component" value="Chromosome"/>
</dbReference>
<proteinExistence type="inferred from homology"/>
<evidence type="ECO:0000256" key="1">
    <source>
        <dbReference type="ARBA" id="ARBA00004651"/>
    </source>
</evidence>
<dbReference type="Pfam" id="PF00015">
    <property type="entry name" value="MCPsignal"/>
    <property type="match status" value="1"/>
</dbReference>
<dbReference type="Pfam" id="PF02743">
    <property type="entry name" value="dCache_1"/>
    <property type="match status" value="1"/>
</dbReference>
<gene>
    <name evidence="13" type="ORF">PBLR_13365</name>
</gene>
<protein>
    <submittedName>
        <fullName evidence="13">Methyl-accepting chemotaxis sensory transducer with Cache sensor</fullName>
    </submittedName>
</protein>
<feature type="transmembrane region" description="Helical" evidence="10">
    <location>
        <begin position="20"/>
        <end position="42"/>
    </location>
</feature>
<evidence type="ECO:0000256" key="2">
    <source>
        <dbReference type="ARBA" id="ARBA00022475"/>
    </source>
</evidence>
<sequence length="686" mass="74899">MVTQKKWISRIVNMSLRVKLPLLISSLVVAMLIGTSIILYWFSSDILLKESKNSLTMNANRIGEGLSSSVKLEEQSVYLASVHGTYRSLLELRAASSMDDAHFFSKDNSLFNEANRLLTQSFQGSTGTESYQLIDKNGIVIASSTPEAIGQSRADRAYFQAAMKGTPTISDALTSKSTGSQIVVFAQPISAHDSKVDGVFISTVNTSFFVEQLKQMASDNVGTIIITDRLGHTLFHSQDKTATGKQIKSNKLKSIFQASGNKDIVRGNLDDADQYVLYSKIPGADWTVFSFDSYANIKRPLDHLFMNISLITLGALLLSVAAGLLISLSITRPIGRLTESFKKLASGDLTVAATGSYKSEFKDLADSFTVMVQQNKSLIGHMNRSIAQLNTNTDELDAASKQTNISIQETSITTMEIAKAMESQSFDTEHIVNQFSDLGDKIAVVNQLSSAVKERTDSIIDVFHTGNEVINQLIRAHDDSEKEVSSIATITTKLEASSISIASITEAIGKIAKQTNLLALNASIEAARAGEHGRGFGVVASEVRQLAELCAQQSSDIEEIITNNLSLTKEANDSVRSLQNVSTQQDQYVDQTKQAFEVILNNVMDITKQIKDMAHEIDIMKQNKDDVMELAQNLSASGEEVSASVEEVTSTIQVQSAMVQQLSSMIEEIDSLTKQLKEASSKFKTE</sequence>
<keyword evidence="7 9" id="KW-0807">Transducer</keyword>
<evidence type="ECO:0000256" key="4">
    <source>
        <dbReference type="ARBA" id="ARBA00022692"/>
    </source>
</evidence>
<dbReference type="CDD" id="cd18774">
    <property type="entry name" value="PDC2_HK_sensor"/>
    <property type="match status" value="1"/>
</dbReference>
<dbReference type="InterPro" id="IPR033479">
    <property type="entry name" value="dCache_1"/>
</dbReference>
<keyword evidence="3" id="KW-0145">Chemotaxis</keyword>
<accession>A0A383RDM8</accession>
<dbReference type="GO" id="GO:0006935">
    <property type="term" value="P:chemotaxis"/>
    <property type="evidence" value="ECO:0007669"/>
    <property type="project" value="UniProtKB-KW"/>
</dbReference>
<evidence type="ECO:0000259" key="12">
    <source>
        <dbReference type="PROSITE" id="PS50885"/>
    </source>
</evidence>
<feature type="domain" description="HAMP" evidence="12">
    <location>
        <begin position="328"/>
        <end position="380"/>
    </location>
</feature>
<dbReference type="EMBL" id="LS992241">
    <property type="protein sequence ID" value="SYX84943.1"/>
    <property type="molecule type" value="Genomic_DNA"/>
</dbReference>
<evidence type="ECO:0000256" key="6">
    <source>
        <dbReference type="ARBA" id="ARBA00023136"/>
    </source>
</evidence>
<keyword evidence="5 10" id="KW-1133">Transmembrane helix</keyword>
<evidence type="ECO:0000256" key="7">
    <source>
        <dbReference type="ARBA" id="ARBA00023224"/>
    </source>
</evidence>
<comment type="similarity">
    <text evidence="8">Belongs to the methyl-accepting chemotaxis (MCP) protein family.</text>
</comment>
<keyword evidence="2" id="KW-1003">Cell membrane</keyword>
<dbReference type="GO" id="GO:0005886">
    <property type="term" value="C:plasma membrane"/>
    <property type="evidence" value="ECO:0007669"/>
    <property type="project" value="UniProtKB-SubCell"/>
</dbReference>
<evidence type="ECO:0000259" key="11">
    <source>
        <dbReference type="PROSITE" id="PS50111"/>
    </source>
</evidence>
<dbReference type="PANTHER" id="PTHR32089:SF112">
    <property type="entry name" value="LYSOZYME-LIKE PROTEIN-RELATED"/>
    <property type="match status" value="1"/>
</dbReference>
<dbReference type="Gene3D" id="3.30.450.20">
    <property type="entry name" value="PAS domain"/>
    <property type="match status" value="1"/>
</dbReference>
<dbReference type="SMART" id="SM00283">
    <property type="entry name" value="MA"/>
    <property type="match status" value="1"/>
</dbReference>
<evidence type="ECO:0000256" key="9">
    <source>
        <dbReference type="PROSITE-ProRule" id="PRU00284"/>
    </source>
</evidence>
<dbReference type="InterPro" id="IPR003660">
    <property type="entry name" value="HAMP_dom"/>
</dbReference>
<dbReference type="SUPFAM" id="SSF103190">
    <property type="entry name" value="Sensory domain-like"/>
    <property type="match status" value="1"/>
</dbReference>
<evidence type="ECO:0000256" key="5">
    <source>
        <dbReference type="ARBA" id="ARBA00022989"/>
    </source>
</evidence>
<organism evidence="13 14">
    <name type="scientific">Paenibacillus alvei</name>
    <name type="common">Bacillus alvei</name>
    <dbReference type="NCBI Taxonomy" id="44250"/>
    <lineage>
        <taxon>Bacteria</taxon>
        <taxon>Bacillati</taxon>
        <taxon>Bacillota</taxon>
        <taxon>Bacilli</taxon>
        <taxon>Bacillales</taxon>
        <taxon>Paenibacillaceae</taxon>
        <taxon>Paenibacillus</taxon>
    </lineage>
</organism>
<dbReference type="PANTHER" id="PTHR32089">
    <property type="entry name" value="METHYL-ACCEPTING CHEMOTAXIS PROTEIN MCPB"/>
    <property type="match status" value="1"/>
</dbReference>
<evidence type="ECO:0000256" key="3">
    <source>
        <dbReference type="ARBA" id="ARBA00022500"/>
    </source>
</evidence>
<dbReference type="PROSITE" id="PS50885">
    <property type="entry name" value="HAMP"/>
    <property type="match status" value="1"/>
</dbReference>